<feature type="compositionally biased region" description="Basic and acidic residues" evidence="1">
    <location>
        <begin position="99"/>
        <end position="114"/>
    </location>
</feature>
<reference evidence="3" key="1">
    <citation type="submission" date="2012-10" db="EMBL/GenBank/DDBJ databases">
        <title>De novo assembly of the reference chimpanzee transcriptome from NextGen mRNA sequences.</title>
        <authorList>
            <person name="Maudhoo M.D."/>
            <person name="Meehan D.T."/>
            <person name="Norgren R.B.Jr."/>
        </authorList>
    </citation>
    <scope>NUCLEOTIDE SEQUENCE</scope>
    <source>
        <tissue evidence="2">Adipose stromal</tissue>
        <tissue evidence="4">Skin</tissue>
        <tissue evidence="3">Smooth vascular</tissue>
    </source>
</reference>
<protein>
    <submittedName>
        <fullName evidence="3">NADH dehydrogenase (Ubiquinone) 1 alpha subcomplex, 4-like 2</fullName>
    </submittedName>
</protein>
<evidence type="ECO:0000256" key="1">
    <source>
        <dbReference type="SAM" id="MobiDB-lite"/>
    </source>
</evidence>
<proteinExistence type="evidence at transcript level"/>
<name>K7BY48_PANTR</name>
<dbReference type="EMBL" id="GABD01010240">
    <property type="protein sequence ID" value="JAA22860.1"/>
    <property type="molecule type" value="mRNA"/>
</dbReference>
<organism evidence="3">
    <name type="scientific">Pan troglodytes</name>
    <name type="common">Chimpanzee</name>
    <dbReference type="NCBI Taxonomy" id="9598"/>
    <lineage>
        <taxon>Eukaryota</taxon>
        <taxon>Metazoa</taxon>
        <taxon>Chordata</taxon>
        <taxon>Craniata</taxon>
        <taxon>Vertebrata</taxon>
        <taxon>Euteleostomi</taxon>
        <taxon>Mammalia</taxon>
        <taxon>Eutheria</taxon>
        <taxon>Euarchontoglires</taxon>
        <taxon>Primates</taxon>
        <taxon>Haplorrhini</taxon>
        <taxon>Catarrhini</taxon>
        <taxon>Hominidae</taxon>
        <taxon>Pan</taxon>
    </lineage>
</organism>
<evidence type="ECO:0000313" key="2">
    <source>
        <dbReference type="EMBL" id="JAA01705.1"/>
    </source>
</evidence>
<evidence type="ECO:0000313" key="4">
    <source>
        <dbReference type="EMBL" id="JAA22860.1"/>
    </source>
</evidence>
<accession>K7BY48</accession>
<dbReference type="EMBL" id="GABC01009633">
    <property type="protein sequence ID" value="JAA01705.1"/>
    <property type="molecule type" value="mRNA"/>
</dbReference>
<evidence type="ECO:0000313" key="3">
    <source>
        <dbReference type="EMBL" id="JAA16915.1"/>
    </source>
</evidence>
<feature type="compositionally biased region" description="Low complexity" evidence="1">
    <location>
        <begin position="42"/>
        <end position="58"/>
    </location>
</feature>
<feature type="compositionally biased region" description="Polar residues" evidence="1">
    <location>
        <begin position="72"/>
        <end position="86"/>
    </location>
</feature>
<keyword evidence="3" id="KW-0830">Ubiquinone</keyword>
<dbReference type="AlphaFoldDB" id="K7BY48"/>
<feature type="region of interest" description="Disordered" evidence="1">
    <location>
        <begin position="1"/>
        <end position="114"/>
    </location>
</feature>
<gene>
    <name evidence="3" type="primary">NDUFA4L2</name>
</gene>
<dbReference type="EMBL" id="GABF01005230">
    <property type="protein sequence ID" value="JAA16915.1"/>
    <property type="molecule type" value="mRNA"/>
</dbReference>
<sequence>MQATASQPIHFFHSSPQAPRHHSGHPVPLLLTQAGFPRRGEAAPPLLSSLAPSSGSASDPWLESHVGEEEAGSTSRGPPRAQTSPSALLPGPRRVWHRLRVERGLREPTRSRGL</sequence>